<proteinExistence type="predicted"/>
<sequence>MRLVILELFAGTDLRRVIPGWSRLLARDIEKRLHSTLYFLQDHMEIDETGDNEGSSTHVSMPTSQLPINVLAKLEAVAVATAKAAKVAETAKEAAKMEAAKVVEAAKEAAEAAKMATQAVDTAVETKVKVNKLSRIDKAIEEAAAAALEAAKEAAVAAREAAEVAKEAAKGAKAKMVAAMAKVKADAEAEGKRY</sequence>
<protein>
    <submittedName>
        <fullName evidence="1">Uncharacterized protein</fullName>
    </submittedName>
</protein>
<organism evidence="1 2">
    <name type="scientific">Protea cynaroides</name>
    <dbReference type="NCBI Taxonomy" id="273540"/>
    <lineage>
        <taxon>Eukaryota</taxon>
        <taxon>Viridiplantae</taxon>
        <taxon>Streptophyta</taxon>
        <taxon>Embryophyta</taxon>
        <taxon>Tracheophyta</taxon>
        <taxon>Spermatophyta</taxon>
        <taxon>Magnoliopsida</taxon>
        <taxon>Proteales</taxon>
        <taxon>Proteaceae</taxon>
        <taxon>Protea</taxon>
    </lineage>
</organism>
<dbReference type="AlphaFoldDB" id="A0A9Q0K1V7"/>
<evidence type="ECO:0000313" key="2">
    <source>
        <dbReference type="Proteomes" id="UP001141806"/>
    </source>
</evidence>
<reference evidence="1" key="1">
    <citation type="journal article" date="2023" name="Plant J.">
        <title>The genome of the king protea, Protea cynaroides.</title>
        <authorList>
            <person name="Chang J."/>
            <person name="Duong T.A."/>
            <person name="Schoeman C."/>
            <person name="Ma X."/>
            <person name="Roodt D."/>
            <person name="Barker N."/>
            <person name="Li Z."/>
            <person name="Van de Peer Y."/>
            <person name="Mizrachi E."/>
        </authorList>
    </citation>
    <scope>NUCLEOTIDE SEQUENCE</scope>
    <source>
        <tissue evidence="1">Young leaves</tissue>
    </source>
</reference>
<gene>
    <name evidence="1" type="ORF">NE237_019642</name>
</gene>
<name>A0A9Q0K1V7_9MAGN</name>
<dbReference type="EMBL" id="JAMYWD010000009">
    <property type="protein sequence ID" value="KAJ4959732.1"/>
    <property type="molecule type" value="Genomic_DNA"/>
</dbReference>
<comment type="caution">
    <text evidence="1">The sequence shown here is derived from an EMBL/GenBank/DDBJ whole genome shotgun (WGS) entry which is preliminary data.</text>
</comment>
<accession>A0A9Q0K1V7</accession>
<evidence type="ECO:0000313" key="1">
    <source>
        <dbReference type="EMBL" id="KAJ4959732.1"/>
    </source>
</evidence>
<dbReference type="Proteomes" id="UP001141806">
    <property type="component" value="Unassembled WGS sequence"/>
</dbReference>
<keyword evidence="2" id="KW-1185">Reference proteome</keyword>